<dbReference type="OrthoDB" id="9775794at2"/>
<dbReference type="Proteomes" id="UP000188613">
    <property type="component" value="Unassembled WGS sequence"/>
</dbReference>
<dbReference type="Gene3D" id="3.90.226.10">
    <property type="entry name" value="2-enoyl-CoA Hydratase, Chain A, domain 1"/>
    <property type="match status" value="1"/>
</dbReference>
<sequence>MKQWDTITLENNTRLKGIYVLTLNRPDSMNALNTQMAIDMIDCLKTLINQVDCRGLIITGAGERAFCVGADLKERNGMTKESWKHQHDLFEEVTLLIREFPFPVLALINGYALGGGFEIALSCDMRIAAPHVKAGFPEVKIGIMPGIGGTQLLTRAIPMGIAKELLFSGKQITAQRGVDIGLINQISSTDSPIYEALTFLEDIARNAPLSLQQIKAAVNEGADADLTTALEIELQAYYKCAESEDRLEGIKAFNEKREPVWQGK</sequence>
<evidence type="ECO:0000313" key="4">
    <source>
        <dbReference type="EMBL" id="OMP65965.1"/>
    </source>
</evidence>
<dbReference type="EMBL" id="MSFI01000026">
    <property type="protein sequence ID" value="OMP65965.1"/>
    <property type="molecule type" value="Genomic_DNA"/>
</dbReference>
<dbReference type="GO" id="GO:0016836">
    <property type="term" value="F:hydro-lyase activity"/>
    <property type="evidence" value="ECO:0007669"/>
    <property type="project" value="UniProtKB-ARBA"/>
</dbReference>
<evidence type="ECO:0000313" key="5">
    <source>
        <dbReference type="Proteomes" id="UP000188613"/>
    </source>
</evidence>
<accession>A0A1V2A4P1</accession>
<evidence type="ECO:0000256" key="3">
    <source>
        <dbReference type="RuleBase" id="RU003707"/>
    </source>
</evidence>
<keyword evidence="5" id="KW-1185">Reference proteome</keyword>
<reference evidence="4 5" key="1">
    <citation type="submission" date="2016-12" db="EMBL/GenBank/DDBJ databases">
        <title>Domibacillus sp. SAB 38T whole genome sequencing.</title>
        <authorList>
            <person name="Verma A."/>
            <person name="Ojha A.K."/>
            <person name="Krishnamurthi S."/>
        </authorList>
    </citation>
    <scope>NUCLEOTIDE SEQUENCE [LARGE SCALE GENOMIC DNA]</scope>
    <source>
        <strain evidence="4 5">SAB 38</strain>
    </source>
</reference>
<dbReference type="CDD" id="cd06558">
    <property type="entry name" value="crotonase-like"/>
    <property type="match status" value="1"/>
</dbReference>
<evidence type="ECO:0000256" key="2">
    <source>
        <dbReference type="ARBA" id="ARBA00023239"/>
    </source>
</evidence>
<proteinExistence type="inferred from homology"/>
<dbReference type="Gene3D" id="1.10.12.10">
    <property type="entry name" value="Lyase 2-enoyl-coa Hydratase, Chain A, domain 2"/>
    <property type="match status" value="1"/>
</dbReference>
<evidence type="ECO:0000256" key="1">
    <source>
        <dbReference type="ARBA" id="ARBA00005254"/>
    </source>
</evidence>
<dbReference type="InterPro" id="IPR018376">
    <property type="entry name" value="Enoyl-CoA_hyd/isom_CS"/>
</dbReference>
<dbReference type="InterPro" id="IPR014748">
    <property type="entry name" value="Enoyl-CoA_hydra_C"/>
</dbReference>
<dbReference type="PANTHER" id="PTHR11941">
    <property type="entry name" value="ENOYL-COA HYDRATASE-RELATED"/>
    <property type="match status" value="1"/>
</dbReference>
<organism evidence="4 5">
    <name type="scientific">Domibacillus epiphyticus</name>
    <dbReference type="NCBI Taxonomy" id="1714355"/>
    <lineage>
        <taxon>Bacteria</taxon>
        <taxon>Bacillati</taxon>
        <taxon>Bacillota</taxon>
        <taxon>Bacilli</taxon>
        <taxon>Bacillales</taxon>
        <taxon>Bacillaceae</taxon>
        <taxon>Domibacillus</taxon>
    </lineage>
</organism>
<keyword evidence="2" id="KW-0456">Lyase</keyword>
<dbReference type="SUPFAM" id="SSF52096">
    <property type="entry name" value="ClpP/crotonase"/>
    <property type="match status" value="1"/>
</dbReference>
<dbReference type="InterPro" id="IPR001753">
    <property type="entry name" value="Enoyl-CoA_hydra/iso"/>
</dbReference>
<name>A0A1V2A4P1_9BACI</name>
<comment type="caution">
    <text evidence="4">The sequence shown here is derived from an EMBL/GenBank/DDBJ whole genome shotgun (WGS) entry which is preliminary data.</text>
</comment>
<dbReference type="RefSeq" id="WP_076767460.1">
    <property type="nucleotide sequence ID" value="NZ_MSFI01000026.1"/>
</dbReference>
<protein>
    <submittedName>
        <fullName evidence="4">Enoyl-CoA hydratase</fullName>
    </submittedName>
</protein>
<dbReference type="PANTHER" id="PTHR11941:SF54">
    <property type="entry name" value="ENOYL-COA HYDRATASE, MITOCHONDRIAL"/>
    <property type="match status" value="1"/>
</dbReference>
<dbReference type="FunFam" id="3.90.226.10:FF:000009">
    <property type="entry name" value="Carnitinyl-CoA dehydratase"/>
    <property type="match status" value="1"/>
</dbReference>
<dbReference type="Pfam" id="PF00378">
    <property type="entry name" value="ECH_1"/>
    <property type="match status" value="1"/>
</dbReference>
<comment type="similarity">
    <text evidence="1 3">Belongs to the enoyl-CoA hydratase/isomerase family.</text>
</comment>
<dbReference type="PROSITE" id="PS00166">
    <property type="entry name" value="ENOYL_COA_HYDRATASE"/>
    <property type="match status" value="1"/>
</dbReference>
<dbReference type="AlphaFoldDB" id="A0A1V2A4P1"/>
<gene>
    <name evidence="4" type="ORF">BTO28_14315</name>
</gene>
<dbReference type="STRING" id="1714355.BTO28_14315"/>
<dbReference type="InterPro" id="IPR029045">
    <property type="entry name" value="ClpP/crotonase-like_dom_sf"/>
</dbReference>
<dbReference type="FunFam" id="1.10.12.10:FF:000001">
    <property type="entry name" value="Probable enoyl-CoA hydratase, mitochondrial"/>
    <property type="match status" value="1"/>
</dbReference>
<dbReference type="GO" id="GO:0006635">
    <property type="term" value="P:fatty acid beta-oxidation"/>
    <property type="evidence" value="ECO:0007669"/>
    <property type="project" value="TreeGrafter"/>
</dbReference>